<evidence type="ECO:0000256" key="7">
    <source>
        <dbReference type="SAM" id="MobiDB-lite"/>
    </source>
</evidence>
<evidence type="ECO:0000313" key="10">
    <source>
        <dbReference type="Proteomes" id="UP000253941"/>
    </source>
</evidence>
<keyword evidence="3" id="KW-0831">Ubiquinone biosynthesis</keyword>
<evidence type="ECO:0000256" key="5">
    <source>
        <dbReference type="ARBA" id="ARBA00023121"/>
    </source>
</evidence>
<feature type="compositionally biased region" description="Basic and acidic residues" evidence="7">
    <location>
        <begin position="13"/>
        <end position="28"/>
    </location>
</feature>
<dbReference type="GO" id="GO:0008289">
    <property type="term" value="F:lipid binding"/>
    <property type="evidence" value="ECO:0007669"/>
    <property type="project" value="UniProtKB-KW"/>
</dbReference>
<dbReference type="Proteomes" id="UP000253941">
    <property type="component" value="Unassembled WGS sequence"/>
</dbReference>
<feature type="domain" description="COQ9 C-terminal" evidence="8">
    <location>
        <begin position="166"/>
        <end position="233"/>
    </location>
</feature>
<gene>
    <name evidence="9" type="ORF">DRB17_11265</name>
</gene>
<keyword evidence="4" id="KW-0809">Transit peptide</keyword>
<feature type="region of interest" description="Disordered" evidence="7">
    <location>
        <begin position="1"/>
        <end position="41"/>
    </location>
</feature>
<dbReference type="InterPro" id="IPR013718">
    <property type="entry name" value="COQ9_C"/>
</dbReference>
<proteinExistence type="inferred from homology"/>
<keyword evidence="10" id="KW-1185">Reference proteome</keyword>
<dbReference type="Gene3D" id="1.10.357.10">
    <property type="entry name" value="Tetracycline Repressor, domain 2"/>
    <property type="match status" value="1"/>
</dbReference>
<evidence type="ECO:0000256" key="3">
    <source>
        <dbReference type="ARBA" id="ARBA00022688"/>
    </source>
</evidence>
<comment type="caution">
    <text evidence="9">The sequence shown here is derived from an EMBL/GenBank/DDBJ whole genome shotgun (WGS) entry which is preliminary data.</text>
</comment>
<evidence type="ECO:0000256" key="6">
    <source>
        <dbReference type="ARBA" id="ARBA00058104"/>
    </source>
</evidence>
<dbReference type="InterPro" id="IPR012762">
    <property type="entry name" value="Ubiq_biosynth_COQ9"/>
</dbReference>
<comment type="function">
    <text evidence="6">Membrane-associated protein that warps the membrane surface to access and bind aromatic isoprenes with high specificity, including ubiquinone (CoQ) isoprene intermediates and presents them directly to COQ7, therefore facilitating the COQ7-mediated hydroxylase step. Participates in the biosynthesis of coenzyme Q, also named ubiquinone, an essential lipid-soluble electron transporter for aerobic cellular respiration.</text>
</comment>
<sequence length="267" mass="30447">MRPSRRRALSPAYDRHEHPDLHQRDGPLRRGRGPRRRQPSPGRLLMAEYEDIESLRRDLMQATLGHVAFDGWSWAAIHLAAEDLGLDRVDAENAFPGGPAEVLELFSTEADYAMLAAMEEHDLASMGVRERVVLAVRTRLEQNERHQEAIRRGLSFLAMPQHAGLASKLLYRTVDAVWVAAGDASSDYNFYTKRILLAGVYSSTLLYWLEDRSEEHEDTWDFLRRRVEDVVRVGGRLGRTVGRLGEVRRGVKGLRPRGPRGSFARRR</sequence>
<evidence type="ECO:0000256" key="4">
    <source>
        <dbReference type="ARBA" id="ARBA00022946"/>
    </source>
</evidence>
<accession>A0A369TFU4</accession>
<dbReference type="GO" id="GO:0006744">
    <property type="term" value="P:ubiquinone biosynthetic process"/>
    <property type="evidence" value="ECO:0007669"/>
    <property type="project" value="UniProtKB-KW"/>
</dbReference>
<feature type="compositionally biased region" description="Basic residues" evidence="7">
    <location>
        <begin position="29"/>
        <end position="38"/>
    </location>
</feature>
<evidence type="ECO:0000313" key="9">
    <source>
        <dbReference type="EMBL" id="RDD61766.1"/>
    </source>
</evidence>
<dbReference type="NCBIfam" id="TIGR02396">
    <property type="entry name" value="diverge_rpsU"/>
    <property type="match status" value="1"/>
</dbReference>
<protein>
    <submittedName>
        <fullName evidence="9">COQ9 family protein</fullName>
    </submittedName>
</protein>
<comment type="similarity">
    <text evidence="2">Belongs to the COQ9 family.</text>
</comment>
<evidence type="ECO:0000259" key="8">
    <source>
        <dbReference type="Pfam" id="PF08511"/>
    </source>
</evidence>
<dbReference type="PANTHER" id="PTHR21427:SF19">
    <property type="entry name" value="UBIQUINONE BIOSYNTHESIS PROTEIN COQ9, MITOCHONDRIAL"/>
    <property type="match status" value="1"/>
</dbReference>
<dbReference type="AlphaFoldDB" id="A0A369TFU4"/>
<evidence type="ECO:0000256" key="1">
    <source>
        <dbReference type="ARBA" id="ARBA00004749"/>
    </source>
</evidence>
<dbReference type="Pfam" id="PF08511">
    <property type="entry name" value="COQ9"/>
    <property type="match status" value="1"/>
</dbReference>
<evidence type="ECO:0000256" key="2">
    <source>
        <dbReference type="ARBA" id="ARBA00010766"/>
    </source>
</evidence>
<organism evidence="9 10">
    <name type="scientific">Ferruginivarius sediminum</name>
    <dbReference type="NCBI Taxonomy" id="2661937"/>
    <lineage>
        <taxon>Bacteria</taxon>
        <taxon>Pseudomonadati</taxon>
        <taxon>Pseudomonadota</taxon>
        <taxon>Alphaproteobacteria</taxon>
        <taxon>Rhodospirillales</taxon>
        <taxon>Rhodospirillaceae</taxon>
        <taxon>Ferruginivarius</taxon>
    </lineage>
</organism>
<comment type="pathway">
    <text evidence="1">Cofactor biosynthesis; ubiquinone biosynthesis.</text>
</comment>
<dbReference type="PANTHER" id="PTHR21427">
    <property type="entry name" value="UBIQUINONE BIOSYNTHESIS PROTEIN COQ9, MITOCHONDRIAL"/>
    <property type="match status" value="1"/>
</dbReference>
<name>A0A369TFU4_9PROT</name>
<keyword evidence="5" id="KW-0446">Lipid-binding</keyword>
<dbReference type="EMBL" id="QPMH01000009">
    <property type="protein sequence ID" value="RDD61766.1"/>
    <property type="molecule type" value="Genomic_DNA"/>
</dbReference>
<reference evidence="9 10" key="1">
    <citation type="submission" date="2018-07" db="EMBL/GenBank/DDBJ databases">
        <title>Venubactetium sediminum gen. nov., sp. nov., isolated from a marine solar saltern.</title>
        <authorList>
            <person name="Wang S."/>
        </authorList>
    </citation>
    <scope>NUCLEOTIDE SEQUENCE [LARGE SCALE GENOMIC DNA]</scope>
    <source>
        <strain evidence="9 10">WD2A32</strain>
    </source>
</reference>